<comment type="subunit">
    <text evidence="2">Homotrimer.</text>
</comment>
<dbReference type="SUPFAM" id="SSF56935">
    <property type="entry name" value="Porins"/>
    <property type="match status" value="1"/>
</dbReference>
<keyword evidence="8" id="KW-0626">Porin</keyword>
<evidence type="ECO:0000256" key="7">
    <source>
        <dbReference type="ARBA" id="ARBA00023065"/>
    </source>
</evidence>
<keyword evidence="10" id="KW-0998">Cell outer membrane</keyword>
<evidence type="ECO:0000256" key="10">
    <source>
        <dbReference type="ARBA" id="ARBA00023237"/>
    </source>
</evidence>
<dbReference type="GO" id="GO:0009279">
    <property type="term" value="C:cell outer membrane"/>
    <property type="evidence" value="ECO:0007669"/>
    <property type="project" value="UniProtKB-SubCell"/>
</dbReference>
<keyword evidence="3" id="KW-0813">Transport</keyword>
<evidence type="ECO:0000256" key="3">
    <source>
        <dbReference type="ARBA" id="ARBA00022448"/>
    </source>
</evidence>
<dbReference type="InterPro" id="IPR023614">
    <property type="entry name" value="Porin_dom_sf"/>
</dbReference>
<keyword evidence="4" id="KW-1134">Transmembrane beta strand</keyword>
<organism evidence="13 14">
    <name type="scientific">Pseudacidovorax intermedius</name>
    <dbReference type="NCBI Taxonomy" id="433924"/>
    <lineage>
        <taxon>Bacteria</taxon>
        <taxon>Pseudomonadati</taxon>
        <taxon>Pseudomonadota</taxon>
        <taxon>Betaproteobacteria</taxon>
        <taxon>Burkholderiales</taxon>
        <taxon>Comamonadaceae</taxon>
        <taxon>Pseudacidovorax</taxon>
    </lineage>
</organism>
<sequence length="382" mass="39455">MKNTLVALACGALAGAASAQSSVTLFGTIDTGLSYQSATATDATTGLTTRQSRTSLGNSGYGNSSLGLRGVEDLGGGLAASFWLEAPLSTDDGANSLAFTRRSTVSLSGAFGELRLGRDRTANSLNDTIFDPFGGNGSGANIMGAVSSADTGLATNYLRASNMVSYFLPATLGGFYGQVQYAAHENVDSSTSLTGTSDAGRYTGARFGYANGPLDIALASGQTTVTDSGSLTRTVRRSNLGATYDFGPVKLFGELSNVRDRSDTLQTSLSNNYDGYLIGASMPVGAGLIRASYGQVRYDEGSLAPLYGDAPRSRKLALGYVHNLSKRTSLYATVARISNRNDSAYTGSLSAAATTGYGSVGVGYSGLPKSSTGYDFGIRHNF</sequence>
<dbReference type="InterPro" id="IPR033900">
    <property type="entry name" value="Gram_neg_porin_domain"/>
</dbReference>
<dbReference type="GO" id="GO:0015288">
    <property type="term" value="F:porin activity"/>
    <property type="evidence" value="ECO:0007669"/>
    <property type="project" value="UniProtKB-KW"/>
</dbReference>
<feature type="chain" id="PRO_5016944048" evidence="11">
    <location>
        <begin position="20"/>
        <end position="382"/>
    </location>
</feature>
<dbReference type="InterPro" id="IPR002299">
    <property type="entry name" value="Porin_Neis"/>
</dbReference>
<dbReference type="AlphaFoldDB" id="A0A370FNS1"/>
<comment type="subcellular location">
    <subcellularLocation>
        <location evidence="1">Cell outer membrane</location>
        <topology evidence="1">Multi-pass membrane protein</topology>
    </subcellularLocation>
</comment>
<dbReference type="OrthoDB" id="6975458at2"/>
<dbReference type="EMBL" id="QQAV01000001">
    <property type="protein sequence ID" value="RDI29387.1"/>
    <property type="molecule type" value="Genomic_DNA"/>
</dbReference>
<dbReference type="GO" id="GO:0006811">
    <property type="term" value="P:monoatomic ion transport"/>
    <property type="evidence" value="ECO:0007669"/>
    <property type="project" value="UniProtKB-KW"/>
</dbReference>
<evidence type="ECO:0000256" key="4">
    <source>
        <dbReference type="ARBA" id="ARBA00022452"/>
    </source>
</evidence>
<dbReference type="GO" id="GO:0046930">
    <property type="term" value="C:pore complex"/>
    <property type="evidence" value="ECO:0007669"/>
    <property type="project" value="UniProtKB-KW"/>
</dbReference>
<feature type="signal peptide" evidence="11">
    <location>
        <begin position="1"/>
        <end position="19"/>
    </location>
</feature>
<keyword evidence="7" id="KW-0406">Ion transport</keyword>
<dbReference type="STRING" id="433924.NS331_18375"/>
<protein>
    <submittedName>
        <fullName evidence="13">Putative porin</fullName>
    </submittedName>
</protein>
<dbReference type="RefSeq" id="WP_114801983.1">
    <property type="nucleotide sequence ID" value="NZ_QQAV01000001.1"/>
</dbReference>
<evidence type="ECO:0000256" key="1">
    <source>
        <dbReference type="ARBA" id="ARBA00004571"/>
    </source>
</evidence>
<evidence type="ECO:0000256" key="2">
    <source>
        <dbReference type="ARBA" id="ARBA00011233"/>
    </source>
</evidence>
<proteinExistence type="predicted"/>
<evidence type="ECO:0000256" key="6">
    <source>
        <dbReference type="ARBA" id="ARBA00022729"/>
    </source>
</evidence>
<gene>
    <name evidence="13" type="ORF">DFR41_1011143</name>
</gene>
<evidence type="ECO:0000313" key="14">
    <source>
        <dbReference type="Proteomes" id="UP000255265"/>
    </source>
</evidence>
<dbReference type="PRINTS" id="PR00184">
    <property type="entry name" value="NEISSPPORIN"/>
</dbReference>
<evidence type="ECO:0000313" key="13">
    <source>
        <dbReference type="EMBL" id="RDI29387.1"/>
    </source>
</evidence>
<evidence type="ECO:0000256" key="5">
    <source>
        <dbReference type="ARBA" id="ARBA00022692"/>
    </source>
</evidence>
<evidence type="ECO:0000256" key="11">
    <source>
        <dbReference type="SAM" id="SignalP"/>
    </source>
</evidence>
<feature type="domain" description="Porin" evidence="12">
    <location>
        <begin position="6"/>
        <end position="341"/>
    </location>
</feature>
<evidence type="ECO:0000259" key="12">
    <source>
        <dbReference type="Pfam" id="PF13609"/>
    </source>
</evidence>
<reference evidence="13 14" key="1">
    <citation type="submission" date="2018-07" db="EMBL/GenBank/DDBJ databases">
        <title>Genomic Encyclopedia of Type Strains, Phase IV (KMG-IV): sequencing the most valuable type-strain genomes for metagenomic binning, comparative biology and taxonomic classification.</title>
        <authorList>
            <person name="Goeker M."/>
        </authorList>
    </citation>
    <scope>NUCLEOTIDE SEQUENCE [LARGE SCALE GENOMIC DNA]</scope>
    <source>
        <strain evidence="13 14">DSM 21352</strain>
    </source>
</reference>
<dbReference type="PANTHER" id="PTHR34501">
    <property type="entry name" value="PROTEIN YDDL-RELATED"/>
    <property type="match status" value="1"/>
</dbReference>
<comment type="caution">
    <text evidence="13">The sequence shown here is derived from an EMBL/GenBank/DDBJ whole genome shotgun (WGS) entry which is preliminary data.</text>
</comment>
<keyword evidence="14" id="KW-1185">Reference proteome</keyword>
<dbReference type="InterPro" id="IPR050298">
    <property type="entry name" value="Gram-neg_bact_OMP"/>
</dbReference>
<evidence type="ECO:0000256" key="9">
    <source>
        <dbReference type="ARBA" id="ARBA00023136"/>
    </source>
</evidence>
<accession>A0A370FNS1</accession>
<keyword evidence="5" id="KW-0812">Transmembrane</keyword>
<dbReference type="CDD" id="cd00342">
    <property type="entry name" value="gram_neg_porins"/>
    <property type="match status" value="1"/>
</dbReference>
<name>A0A370FNS1_9BURK</name>
<evidence type="ECO:0000256" key="8">
    <source>
        <dbReference type="ARBA" id="ARBA00023114"/>
    </source>
</evidence>
<keyword evidence="6 11" id="KW-0732">Signal</keyword>
<dbReference type="Pfam" id="PF13609">
    <property type="entry name" value="Porin_4"/>
    <property type="match status" value="1"/>
</dbReference>
<dbReference type="Proteomes" id="UP000255265">
    <property type="component" value="Unassembled WGS sequence"/>
</dbReference>
<dbReference type="PANTHER" id="PTHR34501:SF9">
    <property type="entry name" value="MAJOR OUTER MEMBRANE PROTEIN P.IA"/>
    <property type="match status" value="1"/>
</dbReference>
<keyword evidence="9" id="KW-0472">Membrane</keyword>
<dbReference type="Gene3D" id="2.40.160.10">
    <property type="entry name" value="Porin"/>
    <property type="match status" value="1"/>
</dbReference>